<feature type="chain" id="PRO_5039027236" evidence="11">
    <location>
        <begin position="31"/>
        <end position="1559"/>
    </location>
</feature>
<feature type="region of interest" description="Disordered" evidence="9">
    <location>
        <begin position="193"/>
        <end position="221"/>
    </location>
</feature>
<feature type="transmembrane region" description="Helical" evidence="10">
    <location>
        <begin position="1532"/>
        <end position="1553"/>
    </location>
</feature>
<dbReference type="SUPFAM" id="SSF49899">
    <property type="entry name" value="Concanavalin A-like lectins/glucanases"/>
    <property type="match status" value="1"/>
</dbReference>
<feature type="domain" description="F5/8 type C" evidence="12">
    <location>
        <begin position="21"/>
        <end position="169"/>
    </location>
</feature>
<evidence type="ECO:0000313" key="14">
    <source>
        <dbReference type="EMBL" id="RHD55048.1"/>
    </source>
</evidence>
<dbReference type="Proteomes" id="UP000286050">
    <property type="component" value="Unassembled WGS sequence"/>
</dbReference>
<dbReference type="PRINTS" id="PR00738">
    <property type="entry name" value="GLHYDRLASE20"/>
</dbReference>
<evidence type="ECO:0000256" key="4">
    <source>
        <dbReference type="ARBA" id="ARBA00022729"/>
    </source>
</evidence>
<dbReference type="PROSITE" id="PS50022">
    <property type="entry name" value="FA58C_3"/>
    <property type="match status" value="3"/>
</dbReference>
<dbReference type="InterPro" id="IPR015883">
    <property type="entry name" value="Glyco_hydro_20_cat"/>
</dbReference>
<evidence type="ECO:0000256" key="11">
    <source>
        <dbReference type="SAM" id="SignalP"/>
    </source>
</evidence>
<evidence type="ECO:0000256" key="2">
    <source>
        <dbReference type="ARBA" id="ARBA00022512"/>
    </source>
</evidence>
<dbReference type="Gene3D" id="3.30.379.10">
    <property type="entry name" value="Chitobiase/beta-hexosaminidase domain 2-like"/>
    <property type="match status" value="1"/>
</dbReference>
<keyword evidence="3" id="KW-0964">Secreted</keyword>
<comment type="similarity">
    <text evidence="1">Belongs to the glycosyl hydrolase 20 family.</text>
</comment>
<dbReference type="GO" id="GO:0005975">
    <property type="term" value="P:carbohydrate metabolic process"/>
    <property type="evidence" value="ECO:0007669"/>
    <property type="project" value="InterPro"/>
</dbReference>
<feature type="compositionally biased region" description="Basic and acidic residues" evidence="9">
    <location>
        <begin position="207"/>
        <end position="220"/>
    </location>
</feature>
<feature type="domain" description="F5/8 type C" evidence="12">
    <location>
        <begin position="1257"/>
        <end position="1401"/>
    </location>
</feature>
<accession>A0A414FVG6</accession>
<evidence type="ECO:0000256" key="10">
    <source>
        <dbReference type="SAM" id="Phobius"/>
    </source>
</evidence>
<evidence type="ECO:0000256" key="3">
    <source>
        <dbReference type="ARBA" id="ARBA00022525"/>
    </source>
</evidence>
<feature type="signal peptide" evidence="11">
    <location>
        <begin position="1"/>
        <end position="30"/>
    </location>
</feature>
<reference evidence="14 15" key="1">
    <citation type="submission" date="2018-08" db="EMBL/GenBank/DDBJ databases">
        <title>A genome reference for cultivated species of the human gut microbiota.</title>
        <authorList>
            <person name="Zou Y."/>
            <person name="Xue W."/>
            <person name="Luo G."/>
        </authorList>
    </citation>
    <scope>NUCLEOTIDE SEQUENCE [LARGE SCALE GENOMIC DNA]</scope>
    <source>
        <strain evidence="14 15">AM30-5LB</strain>
    </source>
</reference>
<dbReference type="Gene3D" id="2.60.120.260">
    <property type="entry name" value="Galactose-binding domain-like"/>
    <property type="match status" value="3"/>
</dbReference>
<dbReference type="InterPro" id="IPR000421">
    <property type="entry name" value="FA58C"/>
</dbReference>
<dbReference type="PANTHER" id="PTHR43678">
    <property type="entry name" value="PUTATIVE (AFU_ORTHOLOGUE AFUA_2G00640)-RELATED"/>
    <property type="match status" value="1"/>
</dbReference>
<dbReference type="Pfam" id="PF00754">
    <property type="entry name" value="F5_F8_type_C"/>
    <property type="match status" value="2"/>
</dbReference>
<dbReference type="GO" id="GO:0004563">
    <property type="term" value="F:beta-N-acetylhexosaminidase activity"/>
    <property type="evidence" value="ECO:0007669"/>
    <property type="project" value="InterPro"/>
</dbReference>
<dbReference type="InterPro" id="IPR008979">
    <property type="entry name" value="Galactose-bd-like_sf"/>
</dbReference>
<keyword evidence="10" id="KW-1133">Transmembrane helix</keyword>
<keyword evidence="4 11" id="KW-0732">Signal</keyword>
<dbReference type="Pfam" id="PF02838">
    <property type="entry name" value="Glyco_hydro_20b"/>
    <property type="match status" value="1"/>
</dbReference>
<keyword evidence="7" id="KW-0326">Glycosidase</keyword>
<keyword evidence="5" id="KW-0378">Hydrolase</keyword>
<dbReference type="Gene3D" id="1.20.1270.90">
    <property type="entry name" value="AF1782-like"/>
    <property type="match status" value="1"/>
</dbReference>
<feature type="region of interest" description="Disordered" evidence="9">
    <location>
        <begin position="1479"/>
        <end position="1525"/>
    </location>
</feature>
<dbReference type="PROSITE" id="PS50847">
    <property type="entry name" value="GRAM_POS_ANCHORING"/>
    <property type="match status" value="1"/>
</dbReference>
<feature type="domain" description="Gram-positive cocci surface proteins LPxTG" evidence="13">
    <location>
        <begin position="1525"/>
        <end position="1559"/>
    </location>
</feature>
<dbReference type="InterPro" id="IPR019931">
    <property type="entry name" value="LPXTG_anchor"/>
</dbReference>
<dbReference type="InterPro" id="IPR052764">
    <property type="entry name" value="GH20_Enzymes"/>
</dbReference>
<gene>
    <name evidence="14" type="ORF">DW787_06660</name>
</gene>
<keyword evidence="10" id="KW-0812">Transmembrane</keyword>
<evidence type="ECO:0000259" key="13">
    <source>
        <dbReference type="PROSITE" id="PS50847"/>
    </source>
</evidence>
<feature type="active site" description="Proton donor" evidence="8">
    <location>
        <position position="738"/>
    </location>
</feature>
<proteinExistence type="inferred from homology"/>
<dbReference type="InterPro" id="IPR025705">
    <property type="entry name" value="Beta_hexosaminidase_sua/sub"/>
</dbReference>
<keyword evidence="10" id="KW-0472">Membrane</keyword>
<dbReference type="InterPro" id="IPR029018">
    <property type="entry name" value="Hex-like_dom2"/>
</dbReference>
<evidence type="ECO:0000256" key="8">
    <source>
        <dbReference type="PIRSR" id="PIRSR625705-1"/>
    </source>
</evidence>
<evidence type="ECO:0000313" key="15">
    <source>
        <dbReference type="Proteomes" id="UP000286050"/>
    </source>
</evidence>
<evidence type="ECO:0000256" key="6">
    <source>
        <dbReference type="ARBA" id="ARBA00023088"/>
    </source>
</evidence>
<protein>
    <submittedName>
        <fullName evidence="14">LPXTG cell wall anchor domain-containing protein</fullName>
    </submittedName>
</protein>
<feature type="domain" description="F5/8 type C" evidence="12">
    <location>
        <begin position="175"/>
        <end position="331"/>
    </location>
</feature>
<dbReference type="Gene3D" id="3.20.20.80">
    <property type="entry name" value="Glycosidases"/>
    <property type="match status" value="1"/>
</dbReference>
<dbReference type="Pfam" id="PF22633">
    <property type="entry name" value="F5_F8_type_C_2"/>
    <property type="match status" value="1"/>
</dbReference>
<dbReference type="Gene3D" id="2.60.120.200">
    <property type="match status" value="1"/>
</dbReference>
<dbReference type="InterPro" id="IPR017853">
    <property type="entry name" value="GH"/>
</dbReference>
<feature type="region of interest" description="Disordered" evidence="9">
    <location>
        <begin position="261"/>
        <end position="288"/>
    </location>
</feature>
<dbReference type="SUPFAM" id="SSF55545">
    <property type="entry name" value="beta-N-acetylhexosaminidase-like domain"/>
    <property type="match status" value="1"/>
</dbReference>
<organism evidence="14 15">
    <name type="scientific">Collinsella intestinalis</name>
    <dbReference type="NCBI Taxonomy" id="147207"/>
    <lineage>
        <taxon>Bacteria</taxon>
        <taxon>Bacillati</taxon>
        <taxon>Actinomycetota</taxon>
        <taxon>Coriobacteriia</taxon>
        <taxon>Coriobacteriales</taxon>
        <taxon>Coriobacteriaceae</taxon>
        <taxon>Collinsella</taxon>
    </lineage>
</organism>
<comment type="caution">
    <text evidence="14">The sequence shown here is derived from an EMBL/GenBank/DDBJ whole genome shotgun (WGS) entry which is preliminary data.</text>
</comment>
<keyword evidence="6" id="KW-0572">Peptidoglycan-anchor</keyword>
<dbReference type="SUPFAM" id="SSF49785">
    <property type="entry name" value="Galactose-binding domain-like"/>
    <property type="match status" value="3"/>
</dbReference>
<evidence type="ECO:0000256" key="7">
    <source>
        <dbReference type="ARBA" id="ARBA00023295"/>
    </source>
</evidence>
<dbReference type="InterPro" id="IPR013320">
    <property type="entry name" value="ConA-like_dom_sf"/>
</dbReference>
<dbReference type="PANTHER" id="PTHR43678:SF1">
    <property type="entry name" value="BETA-N-ACETYLHEXOSAMINIDASE"/>
    <property type="match status" value="1"/>
</dbReference>
<dbReference type="NCBIfam" id="TIGR01167">
    <property type="entry name" value="LPXTG_anchor"/>
    <property type="match status" value="1"/>
</dbReference>
<sequence>MYMKMQRWKRVTARCLLLLCAAAIALPAQAAHADEVNLALNKSVEVTREHEGSAKRLVDGDKTKAGRWMTEAPATDAHSAIVDLQKVEKVNFFEITWEDETNCGADFKLYASKDKKSWGAPIKEWKGSKGAVTRLKLDAPVDAQFIKLEITRMNGAYGVSVAELEVWNIAGEAPNPAPEQQTPETNIARKAKVATSSNEDGNLTGEKAIDGDTSARESRWATKTGARPAWIQLDFGSTRDVKTFRVYWETRKPKSVKFQYADGESAPAKDSEWTTAKETGRPSKKTQTVSLETAVKARYVRVLVEDWDALDPDGGVEWDNISMHELEVYGGDLEKTLDDWLSEVTVDPVTPETKKLSYDLPAVPEGYEIKYNGTDYEQVIDVDGTIYRPICDVTVKASFKISSKTDPSDYAFKEFDVKVPGSMTAAGANAAPVVLPELREWVGGSGSFAASTAERVVYGDASLKAIAEDFANDYQALTGVRLQVATGTSAQKGDIFFTLGADKAKGLKDEGYLLDVTADRMTVTAEAVAGANWGGKTILQGMKSGSGSFPLGTARDYPLYKVRGIILDVGRKTFTLDWLKQMTKQMSFYKMNDFQIHLNDNLIPLEHYKNEDVFQAYSAFRLESDVKKGGNGGKNQADLTAKDVWYSKKDFKEYIEQSKALGVNIIPEIDTPAHSLALTKVRPDLRHGTSGRQNDHLDIAKQYDECFKFVRGIFDEYVKGGDAAVFAGADTIHVGADEYTADGNAYRKFVNDMFKYSEDNGKKARVWGSLSTIKGDVEVKGVSEDGKHRREMNLWNPGWADLKKMYELGFDLIDCQDGVFYIVPNAGYYYDYLGDAAYTDQLNSISGVAIPAGDPQMIGGAYAVWNDMCDYLENGISEYDIYDRIDHSLGLFAANSWGKGKLDTAGAKAAVSKLGDSPNVDFGYEVSADKNGVVAHWAMDSLKDASELGRDLVAGKNAAIEDVDGKKALKLNGGESFASVKDDALTTVGLGNDLRVKVKRTSASVDPQVLFESDYGSIMAVQEGTGKVGFTRENRAYSFNYTLPVNEWVELEIKNKFEQASLYVNGTLVDTLGDGETVEGKPLKATLMLPVQRIGSTAHAFEGYVDDVRLGGQLPEGTEFSKTMDLEYAILNAEAILSEQGNGARSMDAANLRALISQARELLKQYNPAQSEVDALLAKINAEIEQADYAKADYCRIDACAQLLGSKELEDMFTEQSVAELKAAWTWVRRDLPASMQGIVDGHEQAIVNALNGLELKAAGDLSLIDRTTLKAEANSEQGGEEAAKAIDGDVNTKWHSKWGNENAKLPYTFDLKAKNGEPMAVNGLVYTPRPDGGNGVVTGYKVEVSKDGTSFEKVAEGKLADNAEVKTISFDRVEAKVVRLVITAAKGNFGSAAEIGLSDADAKGDFEGLQAMVASAKQIKKDGPCKHDTFSDSTWKDLTKAIAAAEDAITAADGDVNTVHGLKAEVARSVAALRLDEEAAPNPGPNPGEDNKPGQPEQPGNPEQPGKPGESERPGAMVKPNGGLPQTGDNAMVAVVGVGLVAAIAVIAGIVLRRRSGK</sequence>
<dbReference type="SUPFAM" id="SSF51445">
    <property type="entry name" value="(Trans)glycosidases"/>
    <property type="match status" value="1"/>
</dbReference>
<dbReference type="Pfam" id="PF00728">
    <property type="entry name" value="Glyco_hydro_20"/>
    <property type="match status" value="1"/>
</dbReference>
<dbReference type="EMBL" id="QSJI01000006">
    <property type="protein sequence ID" value="RHD55048.1"/>
    <property type="molecule type" value="Genomic_DNA"/>
</dbReference>
<dbReference type="CDD" id="cd06564">
    <property type="entry name" value="GH20_DspB_LnbB-like"/>
    <property type="match status" value="1"/>
</dbReference>
<feature type="compositionally biased region" description="Low complexity" evidence="9">
    <location>
        <begin position="1494"/>
        <end position="1509"/>
    </location>
</feature>
<evidence type="ECO:0000259" key="12">
    <source>
        <dbReference type="PROSITE" id="PS50022"/>
    </source>
</evidence>
<evidence type="ECO:0000256" key="1">
    <source>
        <dbReference type="ARBA" id="ARBA00006285"/>
    </source>
</evidence>
<evidence type="ECO:0000256" key="5">
    <source>
        <dbReference type="ARBA" id="ARBA00022801"/>
    </source>
</evidence>
<dbReference type="InterPro" id="IPR015882">
    <property type="entry name" value="HEX_bac_N"/>
</dbReference>
<keyword evidence="2" id="KW-0134">Cell wall</keyword>
<evidence type="ECO:0000256" key="9">
    <source>
        <dbReference type="SAM" id="MobiDB-lite"/>
    </source>
</evidence>
<name>A0A414FVG6_9ACTN</name>